<proteinExistence type="predicted"/>
<sequence length="17" mass="1980">MQYSYELKSKARSSNST</sequence>
<accession>A0A0A9H5F9</accession>
<organism evidence="1">
    <name type="scientific">Arundo donax</name>
    <name type="common">Giant reed</name>
    <name type="synonym">Donax arundinaceus</name>
    <dbReference type="NCBI Taxonomy" id="35708"/>
    <lineage>
        <taxon>Eukaryota</taxon>
        <taxon>Viridiplantae</taxon>
        <taxon>Streptophyta</taxon>
        <taxon>Embryophyta</taxon>
        <taxon>Tracheophyta</taxon>
        <taxon>Spermatophyta</taxon>
        <taxon>Magnoliopsida</taxon>
        <taxon>Liliopsida</taxon>
        <taxon>Poales</taxon>
        <taxon>Poaceae</taxon>
        <taxon>PACMAD clade</taxon>
        <taxon>Arundinoideae</taxon>
        <taxon>Arundineae</taxon>
        <taxon>Arundo</taxon>
    </lineage>
</organism>
<dbReference type="AlphaFoldDB" id="A0A0A9H5F9"/>
<dbReference type="EMBL" id="GBRH01165441">
    <property type="protein sequence ID" value="JAE32455.1"/>
    <property type="molecule type" value="Transcribed_RNA"/>
</dbReference>
<evidence type="ECO:0000313" key="1">
    <source>
        <dbReference type="EMBL" id="JAE32455.1"/>
    </source>
</evidence>
<reference evidence="1" key="1">
    <citation type="submission" date="2014-09" db="EMBL/GenBank/DDBJ databases">
        <authorList>
            <person name="Magalhaes I.L.F."/>
            <person name="Oliveira U."/>
            <person name="Santos F.R."/>
            <person name="Vidigal T.H.D.A."/>
            <person name="Brescovit A.D."/>
            <person name="Santos A.J."/>
        </authorList>
    </citation>
    <scope>NUCLEOTIDE SEQUENCE</scope>
    <source>
        <tissue evidence="1">Shoot tissue taken approximately 20 cm above the soil surface</tissue>
    </source>
</reference>
<name>A0A0A9H5F9_ARUDO</name>
<protein>
    <submittedName>
        <fullName evidence="1">Uncharacterized protein</fullName>
    </submittedName>
</protein>
<reference evidence="1" key="2">
    <citation type="journal article" date="2015" name="Data Brief">
        <title>Shoot transcriptome of the giant reed, Arundo donax.</title>
        <authorList>
            <person name="Barrero R.A."/>
            <person name="Guerrero F.D."/>
            <person name="Moolhuijzen P."/>
            <person name="Goolsby J.A."/>
            <person name="Tidwell J."/>
            <person name="Bellgard S.E."/>
            <person name="Bellgard M.I."/>
        </authorList>
    </citation>
    <scope>NUCLEOTIDE SEQUENCE</scope>
    <source>
        <tissue evidence="1">Shoot tissue taken approximately 20 cm above the soil surface</tissue>
    </source>
</reference>